<protein>
    <submittedName>
        <fullName evidence="1">Uncharacterized protein</fullName>
    </submittedName>
</protein>
<dbReference type="Proteomes" id="UP000280307">
    <property type="component" value="Unassembled WGS sequence"/>
</dbReference>
<proteinExistence type="predicted"/>
<comment type="caution">
    <text evidence="1">The sequence shown here is derived from an EMBL/GenBank/DDBJ whole genome shotgun (WGS) entry which is preliminary data.</text>
</comment>
<evidence type="ECO:0000313" key="1">
    <source>
        <dbReference type="EMBL" id="RRR68180.1"/>
    </source>
</evidence>
<gene>
    <name evidence="1" type="ORF">EI684_17875</name>
</gene>
<organism evidence="1 2">
    <name type="scientific">Candidatus Viridilinea halotolerans</name>
    <dbReference type="NCBI Taxonomy" id="2491704"/>
    <lineage>
        <taxon>Bacteria</taxon>
        <taxon>Bacillati</taxon>
        <taxon>Chloroflexota</taxon>
        <taxon>Chloroflexia</taxon>
        <taxon>Chloroflexales</taxon>
        <taxon>Chloroflexineae</taxon>
        <taxon>Oscillochloridaceae</taxon>
        <taxon>Candidatus Viridilinea</taxon>
    </lineage>
</organism>
<name>A0A426TTQ2_9CHLR</name>
<sequence length="89" mass="10371">MSIDTFRDQTRQILENLLSETPKADRRELLEAYTEVITRLHALESHQLLNEVLEDARTRLDARLSPDPVRQTLAGVQTTIQDVWNSLWK</sequence>
<evidence type="ECO:0000313" key="2">
    <source>
        <dbReference type="Proteomes" id="UP000280307"/>
    </source>
</evidence>
<dbReference type="AlphaFoldDB" id="A0A426TTQ2"/>
<accession>A0A426TTQ2</accession>
<dbReference type="EMBL" id="RSAS01000736">
    <property type="protein sequence ID" value="RRR68180.1"/>
    <property type="molecule type" value="Genomic_DNA"/>
</dbReference>
<reference evidence="1 2" key="1">
    <citation type="submission" date="2018-12" db="EMBL/GenBank/DDBJ databases">
        <title>Genome Sequence of Candidatus Viridilinea halotolerans isolated from saline sulfide-rich spring.</title>
        <authorList>
            <person name="Grouzdev D.S."/>
            <person name="Burganskaya E.I."/>
            <person name="Krutkina M.S."/>
            <person name="Sukhacheva M.V."/>
            <person name="Gorlenko V.M."/>
        </authorList>
    </citation>
    <scope>NUCLEOTIDE SEQUENCE [LARGE SCALE GENOMIC DNA]</scope>
    <source>
        <strain evidence="1">Chok-6</strain>
    </source>
</reference>